<feature type="region of interest" description="Disordered" evidence="1">
    <location>
        <begin position="80"/>
        <end position="99"/>
    </location>
</feature>
<evidence type="ECO:0000256" key="2">
    <source>
        <dbReference type="SAM" id="Phobius"/>
    </source>
</evidence>
<dbReference type="AlphaFoldDB" id="A0A918S174"/>
<keyword evidence="2" id="KW-0472">Membrane</keyword>
<protein>
    <submittedName>
        <fullName evidence="3">Uncharacterized protein</fullName>
    </submittedName>
</protein>
<gene>
    <name evidence="3" type="ORF">GCM10010389_65990</name>
</gene>
<keyword evidence="2" id="KW-0812">Transmembrane</keyword>
<reference evidence="3" key="2">
    <citation type="submission" date="2020-09" db="EMBL/GenBank/DDBJ databases">
        <authorList>
            <person name="Sun Q."/>
            <person name="Ohkuma M."/>
        </authorList>
    </citation>
    <scope>NUCLEOTIDE SEQUENCE</scope>
    <source>
        <strain evidence="3">JCM 5016</strain>
    </source>
</reference>
<dbReference type="Proteomes" id="UP000623010">
    <property type="component" value="Unassembled WGS sequence"/>
</dbReference>
<name>A0A918S174_9ACTN</name>
<keyword evidence="4" id="KW-1185">Reference proteome</keyword>
<keyword evidence="2" id="KW-1133">Transmembrane helix</keyword>
<evidence type="ECO:0000313" key="3">
    <source>
        <dbReference type="EMBL" id="GHA18948.1"/>
    </source>
</evidence>
<evidence type="ECO:0000313" key="4">
    <source>
        <dbReference type="Proteomes" id="UP000623010"/>
    </source>
</evidence>
<accession>A0A918S174</accession>
<comment type="caution">
    <text evidence="3">The sequence shown here is derived from an EMBL/GenBank/DDBJ whole genome shotgun (WGS) entry which is preliminary data.</text>
</comment>
<reference evidence="3" key="1">
    <citation type="journal article" date="2014" name="Int. J. Syst. Evol. Microbiol.">
        <title>Complete genome sequence of Corynebacterium casei LMG S-19264T (=DSM 44701T), isolated from a smear-ripened cheese.</title>
        <authorList>
            <consortium name="US DOE Joint Genome Institute (JGI-PGF)"/>
            <person name="Walter F."/>
            <person name="Albersmeier A."/>
            <person name="Kalinowski J."/>
            <person name="Ruckert C."/>
        </authorList>
    </citation>
    <scope>NUCLEOTIDE SEQUENCE</scope>
    <source>
        <strain evidence="3">JCM 5016</strain>
    </source>
</reference>
<feature type="transmembrane region" description="Helical" evidence="2">
    <location>
        <begin position="152"/>
        <end position="178"/>
    </location>
</feature>
<organism evidence="3 4">
    <name type="scientific">Streptomyces echinoruber</name>
    <dbReference type="NCBI Taxonomy" id="68898"/>
    <lineage>
        <taxon>Bacteria</taxon>
        <taxon>Bacillati</taxon>
        <taxon>Actinomycetota</taxon>
        <taxon>Actinomycetes</taxon>
        <taxon>Kitasatosporales</taxon>
        <taxon>Streptomycetaceae</taxon>
        <taxon>Streptomyces</taxon>
    </lineage>
</organism>
<evidence type="ECO:0000256" key="1">
    <source>
        <dbReference type="SAM" id="MobiDB-lite"/>
    </source>
</evidence>
<dbReference type="EMBL" id="BMWH01000059">
    <property type="protein sequence ID" value="GHA18948.1"/>
    <property type="molecule type" value="Genomic_DNA"/>
</dbReference>
<proteinExistence type="predicted"/>
<sequence>MYCRPYSFTVSRNAPVPVPEPRPAHLPPDADMVATIRPAAGRRPEDAPSARVFASRAAQCGDSRVPVPFWIHGGPDGSGGASCSVRPAAPDVPDAPDARDARDVYDVRTAEGVPLARITRRAGRLLPWPRRVRWSAQVTGAPRPVTGRVGTWYAWLCYVVTAPVWFLFALGAMVYAFFDGTADDWTFRRPARTRWRAPGAGTVLDYRGVSRTYRSFPGRLDARVAYALAVLRSREDT</sequence>